<gene>
    <name evidence="1" type="ordered locus">SP_0076</name>
</gene>
<organism evidence="1 2">
    <name type="scientific">Streptococcus pneumoniae serotype 4 (strain ATCC BAA-334 / TIGR4)</name>
    <dbReference type="NCBI Taxonomy" id="170187"/>
    <lineage>
        <taxon>Bacteria</taxon>
        <taxon>Bacillati</taxon>
        <taxon>Bacillota</taxon>
        <taxon>Bacilli</taxon>
        <taxon>Lactobacillales</taxon>
        <taxon>Streptococcaceae</taxon>
        <taxon>Streptococcus</taxon>
    </lineage>
</organism>
<dbReference type="EMBL" id="AE005672">
    <property type="protein sequence ID" value="AAK74265.1"/>
    <property type="molecule type" value="Genomic_DNA"/>
</dbReference>
<dbReference type="PaxDb" id="170187-SP_0076"/>
<evidence type="ECO:0000313" key="1">
    <source>
        <dbReference type="EMBL" id="AAK74265.1"/>
    </source>
</evidence>
<keyword evidence="2" id="KW-1185">Reference proteome</keyword>
<dbReference type="AlphaFoldDB" id="A0A0H2UN35"/>
<sequence>MIDVTIGQKSKTGAFNASYSICFSGENFSF</sequence>
<proteinExistence type="predicted"/>
<protein>
    <submittedName>
        <fullName evidence="1">Uncharacterized protein</fullName>
    </submittedName>
</protein>
<dbReference type="EnsemblBacteria" id="AAK74265">
    <property type="protein sequence ID" value="AAK74265"/>
    <property type="gene ID" value="SP_0076"/>
</dbReference>
<name>A0A0H2UN35_STRPN</name>
<reference evidence="1 2" key="1">
    <citation type="journal article" date="2001" name="Science">
        <title>Complete genome sequence of a virulent isolate of Streptococcus pneumoniae.</title>
        <authorList>
            <person name="Tettelin H."/>
            <person name="Nelson K.E."/>
            <person name="Paulsen I.T."/>
            <person name="Eisen J.A."/>
            <person name="Read T.D."/>
            <person name="Peterson S."/>
            <person name="Heidelberg J."/>
            <person name="DeBoy R.T."/>
            <person name="Haft D.H."/>
            <person name="Dodson R.J."/>
            <person name="Durkin A.S."/>
            <person name="Gwinn M."/>
            <person name="Kolonay J.F."/>
            <person name="Nelson W.C."/>
            <person name="Peterson J.D."/>
            <person name="Umayam L.A."/>
            <person name="White O."/>
            <person name="Salzberg S.L."/>
            <person name="Lewis M.R."/>
            <person name="Radune D."/>
            <person name="Holtzapple E."/>
            <person name="Khouri H."/>
            <person name="Wolf A.M."/>
            <person name="Utterback T.R."/>
            <person name="Hansen C.L."/>
            <person name="McDonald L.A."/>
            <person name="Feldblyum T.V."/>
            <person name="Angiuoli S."/>
            <person name="Dickinson T."/>
            <person name="Hickey E.K."/>
            <person name="Holt I.E."/>
            <person name="Loftus B.J."/>
            <person name="Yang F."/>
            <person name="Smith H.O."/>
            <person name="Venter J.C."/>
            <person name="Dougherty B.A."/>
            <person name="Morrison D.A."/>
            <person name="Hollingshead S.K."/>
            <person name="Fraser C.M."/>
        </authorList>
    </citation>
    <scope>NUCLEOTIDE SEQUENCE [LARGE SCALE GENOMIC DNA]</scope>
    <source>
        <strain evidence="2">ATCC BAA-334 / TIGR4</strain>
    </source>
</reference>
<dbReference type="Proteomes" id="UP000000585">
    <property type="component" value="Chromosome"/>
</dbReference>
<dbReference type="KEGG" id="spn:SP_0076"/>
<accession>A0A0H2UN35</accession>
<evidence type="ECO:0000313" key="2">
    <source>
        <dbReference type="Proteomes" id="UP000000585"/>
    </source>
</evidence>